<protein>
    <submittedName>
        <fullName evidence="9">Ligand-binding protein SH3</fullName>
    </submittedName>
</protein>
<name>A0A2N5GS01_9BACI</name>
<keyword evidence="2" id="KW-0813">Transport</keyword>
<keyword evidence="4 7" id="KW-0812">Transmembrane</keyword>
<feature type="transmembrane region" description="Helical" evidence="8">
    <location>
        <begin position="59"/>
        <end position="78"/>
    </location>
</feature>
<comment type="subcellular location">
    <subcellularLocation>
        <location evidence="1 7">Cell membrane</location>
        <topology evidence="1 7">Multi-pass membrane protein</topology>
    </subcellularLocation>
</comment>
<feature type="transmembrane region" description="Helical" evidence="8">
    <location>
        <begin position="84"/>
        <end position="100"/>
    </location>
</feature>
<reference evidence="10 12" key="2">
    <citation type="submission" date="2017-12" db="EMBL/GenBank/DDBJ databases">
        <title>Comparative Functional Genomics of Dry Heat Resistant strains isolated from the Viking Spacecraft.</title>
        <authorList>
            <person name="Seuylemezian A."/>
            <person name="Cooper K."/>
            <person name="Vaishampayan P."/>
        </authorList>
    </citation>
    <scope>NUCLEOTIDE SEQUENCE [LARGE SCALE GENOMIC DNA]</scope>
    <source>
        <strain evidence="10 12">ATCC 29669</strain>
    </source>
</reference>
<comment type="similarity">
    <text evidence="7">Belongs to the drug/metabolite transporter (DMT) superfamily. Small multidrug resistance (SMR) (TC 2.A.7.1) family.</text>
</comment>
<evidence type="ECO:0000313" key="9">
    <source>
        <dbReference type="EMBL" id="PLR86306.1"/>
    </source>
</evidence>
<keyword evidence="5 8" id="KW-1133">Transmembrane helix</keyword>
<accession>A0A2N5GS01</accession>
<comment type="caution">
    <text evidence="9">The sequence shown here is derived from an EMBL/GenBank/DDBJ whole genome shotgun (WGS) entry which is preliminary data.</text>
</comment>
<dbReference type="InterPro" id="IPR000390">
    <property type="entry name" value="Small_drug/metabolite_transptr"/>
</dbReference>
<dbReference type="PANTHER" id="PTHR30561">
    <property type="entry name" value="SMR FAMILY PROTON-DEPENDENT DRUG EFFLUX TRANSPORTER SUGE"/>
    <property type="match status" value="1"/>
</dbReference>
<dbReference type="Pfam" id="PF00893">
    <property type="entry name" value="Multi_Drug_Res"/>
    <property type="match status" value="1"/>
</dbReference>
<dbReference type="GO" id="GO:0022857">
    <property type="term" value="F:transmembrane transporter activity"/>
    <property type="evidence" value="ECO:0007669"/>
    <property type="project" value="InterPro"/>
</dbReference>
<dbReference type="AlphaFoldDB" id="A0A2N5GS01"/>
<gene>
    <name evidence="9" type="ORF">CU635_01515</name>
    <name evidence="10" type="ORF">CVD25_07360</name>
</gene>
<evidence type="ECO:0000256" key="6">
    <source>
        <dbReference type="ARBA" id="ARBA00023136"/>
    </source>
</evidence>
<evidence type="ECO:0000256" key="5">
    <source>
        <dbReference type="ARBA" id="ARBA00022989"/>
    </source>
</evidence>
<keyword evidence="6 8" id="KW-0472">Membrane</keyword>
<evidence type="ECO:0000313" key="12">
    <source>
        <dbReference type="Proteomes" id="UP000235114"/>
    </source>
</evidence>
<reference evidence="9 11" key="1">
    <citation type="submission" date="2017-11" db="EMBL/GenBank/DDBJ databases">
        <title>Comparitive Functional Genomics of Dry Heat Resistant strains isolated from the Viking Spacecraft.</title>
        <authorList>
            <person name="Seuylemezian A."/>
            <person name="Cooper K."/>
            <person name="Vaishampayan P."/>
        </authorList>
    </citation>
    <scope>NUCLEOTIDE SEQUENCE [LARGE SCALE GENOMIC DNA]</scope>
    <source>
        <strain evidence="9 11">M4.6</strain>
    </source>
</reference>
<evidence type="ECO:0000256" key="1">
    <source>
        <dbReference type="ARBA" id="ARBA00004651"/>
    </source>
</evidence>
<evidence type="ECO:0000313" key="10">
    <source>
        <dbReference type="EMBL" id="PLR98539.1"/>
    </source>
</evidence>
<evidence type="ECO:0000256" key="3">
    <source>
        <dbReference type="ARBA" id="ARBA00022475"/>
    </source>
</evidence>
<dbReference type="RefSeq" id="WP_101575401.1">
    <property type="nucleotide sequence ID" value="NZ_PGVA01000003.1"/>
</dbReference>
<dbReference type="EMBL" id="PGVD01000021">
    <property type="protein sequence ID" value="PLR98539.1"/>
    <property type="molecule type" value="Genomic_DNA"/>
</dbReference>
<dbReference type="FunFam" id="1.10.3730.20:FF:000001">
    <property type="entry name" value="Quaternary ammonium compound resistance transporter SugE"/>
    <property type="match status" value="1"/>
</dbReference>
<dbReference type="InterPro" id="IPR037185">
    <property type="entry name" value="EmrE-like"/>
</dbReference>
<dbReference type="Proteomes" id="UP000234951">
    <property type="component" value="Unassembled WGS sequence"/>
</dbReference>
<dbReference type="EMBL" id="PGVA01000003">
    <property type="protein sequence ID" value="PLR86306.1"/>
    <property type="molecule type" value="Genomic_DNA"/>
</dbReference>
<evidence type="ECO:0000256" key="8">
    <source>
        <dbReference type="SAM" id="Phobius"/>
    </source>
</evidence>
<feature type="transmembrane region" description="Helical" evidence="8">
    <location>
        <begin position="29"/>
        <end position="47"/>
    </location>
</feature>
<evidence type="ECO:0000256" key="2">
    <source>
        <dbReference type="ARBA" id="ARBA00022448"/>
    </source>
</evidence>
<keyword evidence="12" id="KW-1185">Reference proteome</keyword>
<dbReference type="GO" id="GO:0005886">
    <property type="term" value="C:plasma membrane"/>
    <property type="evidence" value="ECO:0007669"/>
    <property type="project" value="UniProtKB-SubCell"/>
</dbReference>
<dbReference type="SUPFAM" id="SSF103481">
    <property type="entry name" value="Multidrug resistance efflux transporter EmrE"/>
    <property type="match status" value="1"/>
</dbReference>
<evidence type="ECO:0000313" key="11">
    <source>
        <dbReference type="Proteomes" id="UP000234951"/>
    </source>
</evidence>
<dbReference type="Proteomes" id="UP000235114">
    <property type="component" value="Unassembled WGS sequence"/>
</dbReference>
<evidence type="ECO:0000256" key="4">
    <source>
        <dbReference type="ARBA" id="ARBA00022692"/>
    </source>
</evidence>
<keyword evidence="3" id="KW-1003">Cell membrane</keyword>
<dbReference type="Gene3D" id="1.10.3730.20">
    <property type="match status" value="1"/>
</dbReference>
<evidence type="ECO:0000256" key="7">
    <source>
        <dbReference type="RuleBase" id="RU003942"/>
    </source>
</evidence>
<proteinExistence type="inferred from homology"/>
<dbReference type="OrthoDB" id="21828at2"/>
<dbReference type="PANTHER" id="PTHR30561:SF0">
    <property type="entry name" value="GUANIDINIUM EXPORTER"/>
    <property type="match status" value="1"/>
</dbReference>
<organism evidence="9 11">
    <name type="scientific">Bacillus canaveralius</name>
    <dbReference type="NCBI Taxonomy" id="1403243"/>
    <lineage>
        <taxon>Bacteria</taxon>
        <taxon>Bacillati</taxon>
        <taxon>Bacillota</taxon>
        <taxon>Bacilli</taxon>
        <taxon>Bacillales</taxon>
        <taxon>Bacillaceae</taxon>
        <taxon>Bacillus</taxon>
    </lineage>
</organism>
<sequence>MAWFYLLLAGLSEIGWAFGLKYSKGFSEPVPTVVTIMLIIVSFMLFAKAMKTIPIGTAYAVFTGIGAAGTALIGIVFLGEPAGLLKVLFISLLLGGIIGLKRSSTDQDERTEGAS</sequence>
<dbReference type="InterPro" id="IPR045324">
    <property type="entry name" value="Small_multidrug_res"/>
</dbReference>